<sequence>MSNIKIDKSNNVYSGGDYIGSVCYKLQGHWTAYLATTTGDEVVGQYDTDVLAAVAVGEAAAAGEMN</sequence>
<dbReference type="EMBL" id="QZCE01000002">
    <property type="protein sequence ID" value="NEZ63029.1"/>
    <property type="molecule type" value="Genomic_DNA"/>
</dbReference>
<evidence type="ECO:0000313" key="1">
    <source>
        <dbReference type="EMBL" id="NEZ63029.1"/>
    </source>
</evidence>
<dbReference type="Proteomes" id="UP000473574">
    <property type="component" value="Unassembled WGS sequence"/>
</dbReference>
<organism evidence="1 2">
    <name type="scientific">Adonisia turfae CCMR0082</name>
    <dbReference type="NCBI Taxonomy" id="2304604"/>
    <lineage>
        <taxon>Bacteria</taxon>
        <taxon>Bacillati</taxon>
        <taxon>Cyanobacteriota</taxon>
        <taxon>Adonisia</taxon>
        <taxon>Adonisia turfae</taxon>
    </lineage>
</organism>
<gene>
    <name evidence="1" type="ORF">D0962_09585</name>
</gene>
<protein>
    <submittedName>
        <fullName evidence="1">Uncharacterized protein</fullName>
    </submittedName>
</protein>
<reference evidence="1 2" key="1">
    <citation type="journal article" date="2020" name="Microb. Ecol.">
        <title>Ecogenomics of the Marine Benthic Filamentous Cyanobacterium Adonisia.</title>
        <authorList>
            <person name="Walter J.M."/>
            <person name="Coutinho F.H."/>
            <person name="Leomil L."/>
            <person name="Hargreaves P.I."/>
            <person name="Campeao M.E."/>
            <person name="Vieira V.V."/>
            <person name="Silva B.S."/>
            <person name="Fistarol G.O."/>
            <person name="Salomon P.S."/>
            <person name="Sawabe T."/>
            <person name="Mino S."/>
            <person name="Hosokawa M."/>
            <person name="Miyashita H."/>
            <person name="Maruyama F."/>
            <person name="van Verk M.C."/>
            <person name="Dutilh B.E."/>
            <person name="Thompson C.C."/>
            <person name="Thompson F.L."/>
        </authorList>
    </citation>
    <scope>NUCLEOTIDE SEQUENCE [LARGE SCALE GENOMIC DNA]</scope>
    <source>
        <strain evidence="1 2">CCMR0082</strain>
    </source>
</reference>
<evidence type="ECO:0000313" key="2">
    <source>
        <dbReference type="Proteomes" id="UP000473574"/>
    </source>
</evidence>
<proteinExistence type="predicted"/>
<dbReference type="AlphaFoldDB" id="A0A6M0S3D4"/>
<comment type="caution">
    <text evidence="1">The sequence shown here is derived from an EMBL/GenBank/DDBJ whole genome shotgun (WGS) entry which is preliminary data.</text>
</comment>
<name>A0A6M0S3D4_9CYAN</name>
<accession>A0A6M0S3D4</accession>